<evidence type="ECO:0000256" key="5">
    <source>
        <dbReference type="ARBA" id="ARBA00022781"/>
    </source>
</evidence>
<comment type="function">
    <text evidence="10">F(1)F(0) ATP synthase produces ATP from ADP in the presence of a proton or sodium gradient. F-type ATPases consist of two structural domains, F(1) containing the extramembraneous catalytic core and F(0) containing the membrane proton channel, linked together by a central stalk and a peripheral stalk. During catalysis, ATP synthesis in the catalytic domain of F(1) is coupled via a rotary mechanism of the central stalk subunits to proton translocation.</text>
</comment>
<evidence type="ECO:0000256" key="8">
    <source>
        <dbReference type="ARBA" id="ARBA00023136"/>
    </source>
</evidence>
<keyword evidence="3 11" id="KW-0138">CF(0)</keyword>
<keyword evidence="5 11" id="KW-0375">Hydrogen ion transport</keyword>
<feature type="signal peptide" evidence="14">
    <location>
        <begin position="1"/>
        <end position="25"/>
    </location>
</feature>
<evidence type="ECO:0008006" key="17">
    <source>
        <dbReference type="Google" id="ProtNLM"/>
    </source>
</evidence>
<reference evidence="15" key="1">
    <citation type="submission" date="2023-10" db="EMBL/GenBank/DDBJ databases">
        <authorList>
            <person name="Chen Y."/>
            <person name="Shah S."/>
            <person name="Dougan E. K."/>
            <person name="Thang M."/>
            <person name="Chan C."/>
        </authorList>
    </citation>
    <scope>NUCLEOTIDE SEQUENCE [LARGE SCALE GENOMIC DNA]</scope>
</reference>
<feature type="transmembrane region" description="Helical" evidence="13">
    <location>
        <begin position="87"/>
        <end position="106"/>
    </location>
</feature>
<keyword evidence="14" id="KW-0732">Signal</keyword>
<sequence>MPSRSGARRSAVAAPLLLGLAAAVALRACCFVPAAQPVPRAGAAAVAAATLAGAAPALAEEEAGFLNFGKIPIGGGFEINLDIPETGIVNIAVLIAGLLYLLGPLLSESMATREKEIQGDIDDAIAKFNEATSRLAEAEKAQAQAAEVIAEINASIDKDKKDFEASLMANMESTLERQEKAAAQAIKTMEDGAASRVESYIQTTAIARGLKELKAIDDGKKNKYMDMAIDEL</sequence>
<evidence type="ECO:0000256" key="4">
    <source>
        <dbReference type="ARBA" id="ARBA00022692"/>
    </source>
</evidence>
<evidence type="ECO:0000313" key="16">
    <source>
        <dbReference type="Proteomes" id="UP001189429"/>
    </source>
</evidence>
<evidence type="ECO:0000256" key="11">
    <source>
        <dbReference type="RuleBase" id="RU003848"/>
    </source>
</evidence>
<evidence type="ECO:0000256" key="7">
    <source>
        <dbReference type="ARBA" id="ARBA00023065"/>
    </source>
</evidence>
<keyword evidence="16" id="KW-1185">Reference proteome</keyword>
<protein>
    <recommendedName>
        <fullName evidence="17">ATP synthase subunit b</fullName>
    </recommendedName>
</protein>
<dbReference type="PANTHER" id="PTHR34264:SF3">
    <property type="entry name" value="ATP SYNTHASE SUBUNIT B, CHLOROPLASTIC"/>
    <property type="match status" value="1"/>
</dbReference>
<evidence type="ECO:0000256" key="10">
    <source>
        <dbReference type="ARBA" id="ARBA00025198"/>
    </source>
</evidence>
<evidence type="ECO:0000313" key="15">
    <source>
        <dbReference type="EMBL" id="CAK0818198.1"/>
    </source>
</evidence>
<evidence type="ECO:0000256" key="12">
    <source>
        <dbReference type="SAM" id="Coils"/>
    </source>
</evidence>
<organism evidence="15 16">
    <name type="scientific">Prorocentrum cordatum</name>
    <dbReference type="NCBI Taxonomy" id="2364126"/>
    <lineage>
        <taxon>Eukaryota</taxon>
        <taxon>Sar</taxon>
        <taxon>Alveolata</taxon>
        <taxon>Dinophyceae</taxon>
        <taxon>Prorocentrales</taxon>
        <taxon>Prorocentraceae</taxon>
        <taxon>Prorocentrum</taxon>
    </lineage>
</organism>
<keyword evidence="9" id="KW-0066">ATP synthesis</keyword>
<evidence type="ECO:0000256" key="1">
    <source>
        <dbReference type="ARBA" id="ARBA00004167"/>
    </source>
</evidence>
<evidence type="ECO:0000256" key="2">
    <source>
        <dbReference type="ARBA" id="ARBA00022448"/>
    </source>
</evidence>
<comment type="similarity">
    <text evidence="11">Belongs to the ATPase B chain family.</text>
</comment>
<comment type="caution">
    <text evidence="15">The sequence shown here is derived from an EMBL/GenBank/DDBJ whole genome shotgun (WGS) entry which is preliminary data.</text>
</comment>
<dbReference type="Proteomes" id="UP001189429">
    <property type="component" value="Unassembled WGS sequence"/>
</dbReference>
<dbReference type="PANTHER" id="PTHR34264">
    <property type="entry name" value="ATP SYNTHASE SUBUNIT B, CHLOROPLASTIC"/>
    <property type="match status" value="1"/>
</dbReference>
<proteinExistence type="inferred from homology"/>
<keyword evidence="6 13" id="KW-1133">Transmembrane helix</keyword>
<evidence type="ECO:0000256" key="9">
    <source>
        <dbReference type="ARBA" id="ARBA00023310"/>
    </source>
</evidence>
<evidence type="ECO:0000256" key="14">
    <source>
        <dbReference type="SAM" id="SignalP"/>
    </source>
</evidence>
<evidence type="ECO:0000256" key="3">
    <source>
        <dbReference type="ARBA" id="ARBA00022547"/>
    </source>
</evidence>
<keyword evidence="7 11" id="KW-0406">Ion transport</keyword>
<dbReference type="InterPro" id="IPR002146">
    <property type="entry name" value="ATP_synth_b/b'su_bac/chlpt"/>
</dbReference>
<evidence type="ECO:0000256" key="13">
    <source>
        <dbReference type="SAM" id="Phobius"/>
    </source>
</evidence>
<feature type="coiled-coil region" evidence="12">
    <location>
        <begin position="121"/>
        <end position="188"/>
    </location>
</feature>
<name>A0ABN9RJ17_9DINO</name>
<evidence type="ECO:0000256" key="6">
    <source>
        <dbReference type="ARBA" id="ARBA00022989"/>
    </source>
</evidence>
<accession>A0ABN9RJ17</accession>
<keyword evidence="4 11" id="KW-0812">Transmembrane</keyword>
<keyword evidence="12" id="KW-0175">Coiled coil</keyword>
<dbReference type="Pfam" id="PF00430">
    <property type="entry name" value="ATP-synt_B"/>
    <property type="match status" value="1"/>
</dbReference>
<gene>
    <name evidence="15" type="ORF">PCOR1329_LOCUS20547</name>
</gene>
<dbReference type="EMBL" id="CAUYUJ010006668">
    <property type="protein sequence ID" value="CAK0818198.1"/>
    <property type="molecule type" value="Genomic_DNA"/>
</dbReference>
<keyword evidence="2 11" id="KW-0813">Transport</keyword>
<keyword evidence="8 13" id="KW-0472">Membrane</keyword>
<comment type="subcellular location">
    <subcellularLocation>
        <location evidence="1">Membrane</location>
        <topology evidence="1">Single-pass membrane protein</topology>
    </subcellularLocation>
</comment>
<feature type="chain" id="PRO_5046144864" description="ATP synthase subunit b" evidence="14">
    <location>
        <begin position="26"/>
        <end position="232"/>
    </location>
</feature>